<protein>
    <submittedName>
        <fullName evidence="1">Uncharacterized protein</fullName>
    </submittedName>
</protein>
<evidence type="ECO:0000313" key="1">
    <source>
        <dbReference type="EMBL" id="KDO68703.1"/>
    </source>
</evidence>
<sequence length="101" mass="11258">MLTSTAKKLIQPLPQTHFNKGEGKRILLGIGKTIDGNVNTAPLVLNILCNKQSSCVLNMIHRAAINLNLVKSNPAFTIEPIGGRGPIQSYNFLFFFFFFFF</sequence>
<accession>A0A067FMY4</accession>
<name>A0A067FMY4_CITSI</name>
<keyword evidence="2" id="KW-1185">Reference proteome</keyword>
<organism evidence="1 2">
    <name type="scientific">Citrus sinensis</name>
    <name type="common">Sweet orange</name>
    <name type="synonym">Citrus aurantium var. sinensis</name>
    <dbReference type="NCBI Taxonomy" id="2711"/>
    <lineage>
        <taxon>Eukaryota</taxon>
        <taxon>Viridiplantae</taxon>
        <taxon>Streptophyta</taxon>
        <taxon>Embryophyta</taxon>
        <taxon>Tracheophyta</taxon>
        <taxon>Spermatophyta</taxon>
        <taxon>Magnoliopsida</taxon>
        <taxon>eudicotyledons</taxon>
        <taxon>Gunneridae</taxon>
        <taxon>Pentapetalae</taxon>
        <taxon>rosids</taxon>
        <taxon>malvids</taxon>
        <taxon>Sapindales</taxon>
        <taxon>Rutaceae</taxon>
        <taxon>Aurantioideae</taxon>
        <taxon>Citrus</taxon>
    </lineage>
</organism>
<dbReference type="AlphaFoldDB" id="A0A067FMY4"/>
<dbReference type="EMBL" id="KK784894">
    <property type="protein sequence ID" value="KDO68703.1"/>
    <property type="molecule type" value="Genomic_DNA"/>
</dbReference>
<evidence type="ECO:0000313" key="2">
    <source>
        <dbReference type="Proteomes" id="UP000027120"/>
    </source>
</evidence>
<gene>
    <name evidence="1" type="ORF">CISIN_1g034213mg</name>
</gene>
<proteinExistence type="predicted"/>
<dbReference type="Proteomes" id="UP000027120">
    <property type="component" value="Unassembled WGS sequence"/>
</dbReference>
<reference evidence="1 2" key="1">
    <citation type="submission" date="2014-04" db="EMBL/GenBank/DDBJ databases">
        <authorList>
            <consortium name="International Citrus Genome Consortium"/>
            <person name="Gmitter F."/>
            <person name="Chen C."/>
            <person name="Farmerie W."/>
            <person name="Harkins T."/>
            <person name="Desany B."/>
            <person name="Mohiuddin M."/>
            <person name="Kodira C."/>
            <person name="Borodovsky M."/>
            <person name="Lomsadze A."/>
            <person name="Burns P."/>
            <person name="Jenkins J."/>
            <person name="Prochnik S."/>
            <person name="Shu S."/>
            <person name="Chapman J."/>
            <person name="Pitluck S."/>
            <person name="Schmutz J."/>
            <person name="Rokhsar D."/>
        </authorList>
    </citation>
    <scope>NUCLEOTIDE SEQUENCE</scope>
</reference>